<proteinExistence type="predicted"/>
<sequence>MQTIRNYYNIRTGCSPVFVDFSPTKVPPAARKLMAVMPEKDIYGRRIIALSVGDWISSELPYGEWQKALTICLEHLASDPVTQILGVVLLLDYNGFTIDKMLCVSVGLLKKCVQYVQDCMPMRLKAVHVLNQSHTFDVLMIVRPLIKSKLSERVRLHGDNFEKLHEEVPPSALPEKYGGRGPPLDFEAFWRRLDAEEEVFAENNQ</sequence>
<name>A0ACB7S9X9_HYAAI</name>
<accession>A0ACB7S9X9</accession>
<protein>
    <submittedName>
        <fullName evidence="1">Uncharacterized protein</fullName>
    </submittedName>
</protein>
<dbReference type="EMBL" id="CM023485">
    <property type="protein sequence ID" value="KAH6930574.1"/>
    <property type="molecule type" value="Genomic_DNA"/>
</dbReference>
<reference evidence="1" key="1">
    <citation type="submission" date="2020-05" db="EMBL/GenBank/DDBJ databases">
        <title>Large-scale comparative analyses of tick genomes elucidate their genetic diversity and vector capacities.</title>
        <authorList>
            <person name="Jia N."/>
            <person name="Wang J."/>
            <person name="Shi W."/>
            <person name="Du L."/>
            <person name="Sun Y."/>
            <person name="Zhan W."/>
            <person name="Jiang J."/>
            <person name="Wang Q."/>
            <person name="Zhang B."/>
            <person name="Ji P."/>
            <person name="Sakyi L.B."/>
            <person name="Cui X."/>
            <person name="Yuan T."/>
            <person name="Jiang B."/>
            <person name="Yang W."/>
            <person name="Lam T.T.-Y."/>
            <person name="Chang Q."/>
            <person name="Ding S."/>
            <person name="Wang X."/>
            <person name="Zhu J."/>
            <person name="Ruan X."/>
            <person name="Zhao L."/>
            <person name="Wei J."/>
            <person name="Que T."/>
            <person name="Du C."/>
            <person name="Cheng J."/>
            <person name="Dai P."/>
            <person name="Han X."/>
            <person name="Huang E."/>
            <person name="Gao Y."/>
            <person name="Liu J."/>
            <person name="Shao H."/>
            <person name="Ye R."/>
            <person name="Li L."/>
            <person name="Wei W."/>
            <person name="Wang X."/>
            <person name="Wang C."/>
            <person name="Yang T."/>
            <person name="Huo Q."/>
            <person name="Li W."/>
            <person name="Guo W."/>
            <person name="Chen H."/>
            <person name="Zhou L."/>
            <person name="Ni X."/>
            <person name="Tian J."/>
            <person name="Zhou Y."/>
            <person name="Sheng Y."/>
            <person name="Liu T."/>
            <person name="Pan Y."/>
            <person name="Xia L."/>
            <person name="Li J."/>
            <person name="Zhao F."/>
            <person name="Cao W."/>
        </authorList>
    </citation>
    <scope>NUCLEOTIDE SEQUENCE</scope>
    <source>
        <strain evidence="1">Hyas-2018</strain>
    </source>
</reference>
<gene>
    <name evidence="1" type="ORF">HPB50_014740</name>
</gene>
<comment type="caution">
    <text evidence="1">The sequence shown here is derived from an EMBL/GenBank/DDBJ whole genome shotgun (WGS) entry which is preliminary data.</text>
</comment>
<keyword evidence="2" id="KW-1185">Reference proteome</keyword>
<dbReference type="Proteomes" id="UP000821845">
    <property type="component" value="Chromosome 5"/>
</dbReference>
<evidence type="ECO:0000313" key="1">
    <source>
        <dbReference type="EMBL" id="KAH6930574.1"/>
    </source>
</evidence>
<organism evidence="1 2">
    <name type="scientific">Hyalomma asiaticum</name>
    <name type="common">Tick</name>
    <dbReference type="NCBI Taxonomy" id="266040"/>
    <lineage>
        <taxon>Eukaryota</taxon>
        <taxon>Metazoa</taxon>
        <taxon>Ecdysozoa</taxon>
        <taxon>Arthropoda</taxon>
        <taxon>Chelicerata</taxon>
        <taxon>Arachnida</taxon>
        <taxon>Acari</taxon>
        <taxon>Parasitiformes</taxon>
        <taxon>Ixodida</taxon>
        <taxon>Ixodoidea</taxon>
        <taxon>Ixodidae</taxon>
        <taxon>Hyalomminae</taxon>
        <taxon>Hyalomma</taxon>
    </lineage>
</organism>
<evidence type="ECO:0000313" key="2">
    <source>
        <dbReference type="Proteomes" id="UP000821845"/>
    </source>
</evidence>